<evidence type="ECO:0000313" key="3">
    <source>
        <dbReference type="Proteomes" id="UP000246078"/>
    </source>
</evidence>
<evidence type="ECO:0000256" key="1">
    <source>
        <dbReference type="SAM" id="MobiDB-lite"/>
    </source>
</evidence>
<dbReference type="VEuPathDB" id="TriTrypDB:TcG_06669"/>
<dbReference type="VEuPathDB" id="TriTrypDB:TcBrA4_0020150"/>
<dbReference type="VEuPathDB" id="TriTrypDB:Tc_MARK_9236"/>
<dbReference type="VEuPathDB" id="TriTrypDB:TcYC6_0063010"/>
<dbReference type="VEuPathDB" id="TriTrypDB:C3747_59g136"/>
<accession>A0A2V2WTB5</accession>
<dbReference type="VEuPathDB" id="TriTrypDB:BCY84_21486"/>
<dbReference type="OrthoDB" id="273682at2759"/>
<name>A0A2V2WTB5_TRYCR</name>
<dbReference type="AlphaFoldDB" id="A0A2V2WTB5"/>
<evidence type="ECO:0000313" key="2">
    <source>
        <dbReference type="EMBL" id="PWV11485.1"/>
    </source>
</evidence>
<feature type="region of interest" description="Disordered" evidence="1">
    <location>
        <begin position="406"/>
        <end position="428"/>
    </location>
</feature>
<sequence length="518" mass="57583">MSACSPLRFSEEDAVVLDRWIDAVCGEEMQFPAHRRGQFAAYKQHLEGIRAADGHSLFHQMSRSGTRETLALQNALSVLKQLCRCDMEETEKVRKEIQAVKRTLHERSMAVKEEKMDGSPAPSPQVTSGFNPVPAAESSHDAYESPMKVAERYVAEIDRQRESNRKNMELCHGRKLKLLDQRNRLLEEENALREAEQSVTSQFDETSVALARKRDALALEQAAWKELQQSSTCAEAQGAGNMNAAKDEEEEEEEEKKKEHVYALAEARSLLNEASIKIAQTQAELGYQDGSHAVRFRQARQRLKDWQEMAEQIRRIHDQLQARTRVISMVVEANAVALEAESGLGQLERLRKLNQLLLEKSAKILGLRPEGKEEGGKGIVSSAPGRGEGVLRDLFTSRQSVASSVSMTDAASSLSTPRRRSSVSQTTPTVAVTDISFSPVVGDAMSPNAHRSSLEKERRHRQAYALLTDLQRWEMALVKEAAALYGICEKGIGSASATNSSESPNATLQELRSMLLEA</sequence>
<dbReference type="VEuPathDB" id="TriTrypDB:TCDM_07667"/>
<dbReference type="VEuPathDB" id="TriTrypDB:TcCLB.506189.20"/>
<proteinExistence type="predicted"/>
<feature type="region of interest" description="Disordered" evidence="1">
    <location>
        <begin position="229"/>
        <end position="259"/>
    </location>
</feature>
<dbReference type="VEuPathDB" id="TriTrypDB:C4B63_21g256"/>
<dbReference type="VEuPathDB" id="TriTrypDB:TcCLB.503773.40"/>
<dbReference type="VEuPathDB" id="TriTrypDB:TCSYLVIO_010940"/>
<reference evidence="2 3" key="1">
    <citation type="journal article" date="2018" name="Microb. Genom.">
        <title>Expanding an expanded genome: long-read sequencing of Trypanosoma cruzi.</title>
        <authorList>
            <person name="Berna L."/>
            <person name="Rodriguez M."/>
            <person name="Chiribao M.L."/>
            <person name="Parodi-Talice A."/>
            <person name="Pita S."/>
            <person name="Rijo G."/>
            <person name="Alvarez-Valin F."/>
            <person name="Robello C."/>
        </authorList>
    </citation>
    <scope>NUCLEOTIDE SEQUENCE [LARGE SCALE GENOMIC DNA]</scope>
    <source>
        <strain evidence="2 3">TCC</strain>
    </source>
</reference>
<gene>
    <name evidence="2" type="ORF">C3747_59g136</name>
</gene>
<dbReference type="Proteomes" id="UP000246078">
    <property type="component" value="Unassembled WGS sequence"/>
</dbReference>
<dbReference type="SMR" id="A0A2V2WTB5"/>
<dbReference type="EMBL" id="PRFC01000059">
    <property type="protein sequence ID" value="PWV11485.1"/>
    <property type="molecule type" value="Genomic_DNA"/>
</dbReference>
<organism evidence="2 3">
    <name type="scientific">Trypanosoma cruzi</name>
    <dbReference type="NCBI Taxonomy" id="5693"/>
    <lineage>
        <taxon>Eukaryota</taxon>
        <taxon>Discoba</taxon>
        <taxon>Euglenozoa</taxon>
        <taxon>Kinetoplastea</taxon>
        <taxon>Metakinetoplastina</taxon>
        <taxon>Trypanosomatida</taxon>
        <taxon>Trypanosomatidae</taxon>
        <taxon>Trypanosoma</taxon>
        <taxon>Schizotrypanum</taxon>
    </lineage>
</organism>
<protein>
    <submittedName>
        <fullName evidence="2">Uncharacterized protein</fullName>
    </submittedName>
</protein>
<dbReference type="VEuPathDB" id="TriTrypDB:TcCL_Unassigned04381"/>
<dbReference type="VEuPathDB" id="TriTrypDB:ECC02_002992"/>
<comment type="caution">
    <text evidence="2">The sequence shown here is derived from an EMBL/GenBank/DDBJ whole genome shotgun (WGS) entry which is preliminary data.</text>
</comment>